<reference evidence="2 3" key="1">
    <citation type="journal article" date="2017" name="Genome Biol.">
        <title>New reference genome sequences of hot pepper reveal the massive evolution of plant disease-resistance genes by retroduplication.</title>
        <authorList>
            <person name="Kim S."/>
            <person name="Park J."/>
            <person name="Yeom S.I."/>
            <person name="Kim Y.M."/>
            <person name="Seo E."/>
            <person name="Kim K.T."/>
            <person name="Kim M.S."/>
            <person name="Lee J.M."/>
            <person name="Cheong K."/>
            <person name="Shin H.S."/>
            <person name="Kim S.B."/>
            <person name="Han K."/>
            <person name="Lee J."/>
            <person name="Park M."/>
            <person name="Lee H.A."/>
            <person name="Lee H.Y."/>
            <person name="Lee Y."/>
            <person name="Oh S."/>
            <person name="Lee J.H."/>
            <person name="Choi E."/>
            <person name="Choi E."/>
            <person name="Lee S.E."/>
            <person name="Jeon J."/>
            <person name="Kim H."/>
            <person name="Choi G."/>
            <person name="Song H."/>
            <person name="Lee J."/>
            <person name="Lee S.C."/>
            <person name="Kwon J.K."/>
            <person name="Lee H.Y."/>
            <person name="Koo N."/>
            <person name="Hong Y."/>
            <person name="Kim R.W."/>
            <person name="Kang W.H."/>
            <person name="Huh J.H."/>
            <person name="Kang B.C."/>
            <person name="Yang T.J."/>
            <person name="Lee Y.H."/>
            <person name="Bennetzen J.L."/>
            <person name="Choi D."/>
        </authorList>
    </citation>
    <scope>NUCLEOTIDE SEQUENCE [LARGE SCALE GENOMIC DNA]</scope>
    <source>
        <strain evidence="3">cv. PBC81</strain>
    </source>
</reference>
<dbReference type="Proteomes" id="UP000224567">
    <property type="component" value="Unassembled WGS sequence"/>
</dbReference>
<feature type="transmembrane region" description="Helical" evidence="1">
    <location>
        <begin position="17"/>
        <end position="41"/>
    </location>
</feature>
<evidence type="ECO:0000313" key="3">
    <source>
        <dbReference type="Proteomes" id="UP000224567"/>
    </source>
</evidence>
<proteinExistence type="predicted"/>
<organism evidence="2 3">
    <name type="scientific">Capsicum baccatum</name>
    <name type="common">Peruvian pepper</name>
    <dbReference type="NCBI Taxonomy" id="33114"/>
    <lineage>
        <taxon>Eukaryota</taxon>
        <taxon>Viridiplantae</taxon>
        <taxon>Streptophyta</taxon>
        <taxon>Embryophyta</taxon>
        <taxon>Tracheophyta</taxon>
        <taxon>Spermatophyta</taxon>
        <taxon>Magnoliopsida</taxon>
        <taxon>eudicotyledons</taxon>
        <taxon>Gunneridae</taxon>
        <taxon>Pentapetalae</taxon>
        <taxon>asterids</taxon>
        <taxon>lamiids</taxon>
        <taxon>Solanales</taxon>
        <taxon>Solanaceae</taxon>
        <taxon>Solanoideae</taxon>
        <taxon>Capsiceae</taxon>
        <taxon>Capsicum</taxon>
    </lineage>
</organism>
<dbReference type="OrthoDB" id="1939081at2759"/>
<evidence type="ECO:0000313" key="2">
    <source>
        <dbReference type="EMBL" id="PHT30984.1"/>
    </source>
</evidence>
<accession>A0A2G2VDB2</accession>
<keyword evidence="1" id="KW-0812">Transmembrane</keyword>
<gene>
    <name evidence="2" type="ORF">CQW23_27321</name>
</gene>
<dbReference type="AlphaFoldDB" id="A0A2G2VDB2"/>
<reference evidence="3" key="2">
    <citation type="journal article" date="2017" name="J. Anim. Genet.">
        <title>Multiple reference genome sequences of hot pepper reveal the massive evolution of plant disease resistance genes by retroduplication.</title>
        <authorList>
            <person name="Kim S."/>
            <person name="Park J."/>
            <person name="Yeom S.-I."/>
            <person name="Kim Y.-M."/>
            <person name="Seo E."/>
            <person name="Kim K.-T."/>
            <person name="Kim M.-S."/>
            <person name="Lee J.M."/>
            <person name="Cheong K."/>
            <person name="Shin H.-S."/>
            <person name="Kim S.-B."/>
            <person name="Han K."/>
            <person name="Lee J."/>
            <person name="Park M."/>
            <person name="Lee H.-A."/>
            <person name="Lee H.-Y."/>
            <person name="Lee Y."/>
            <person name="Oh S."/>
            <person name="Lee J.H."/>
            <person name="Choi E."/>
            <person name="Choi E."/>
            <person name="Lee S.E."/>
            <person name="Jeon J."/>
            <person name="Kim H."/>
            <person name="Choi G."/>
            <person name="Song H."/>
            <person name="Lee J."/>
            <person name="Lee S.-C."/>
            <person name="Kwon J.-K."/>
            <person name="Lee H.-Y."/>
            <person name="Koo N."/>
            <person name="Hong Y."/>
            <person name="Kim R.W."/>
            <person name="Kang W.-H."/>
            <person name="Huh J.H."/>
            <person name="Kang B.-C."/>
            <person name="Yang T.-J."/>
            <person name="Lee Y.-H."/>
            <person name="Bennetzen J.L."/>
            <person name="Choi D."/>
        </authorList>
    </citation>
    <scope>NUCLEOTIDE SEQUENCE [LARGE SCALE GENOMIC DNA]</scope>
    <source>
        <strain evidence="3">cv. PBC81</strain>
    </source>
</reference>
<keyword evidence="3" id="KW-1185">Reference proteome</keyword>
<keyword evidence="1" id="KW-0472">Membrane</keyword>
<sequence>MNLLCSCQSLSQHVCRLILGCNILMSICFVPSWYIGFVAICKANLLSLKTSTGRTTSFPISFIKPRIQTNSAVTAARLLNSASAELLEKVVYFFDFQETSDSPTATKYPVTDLLV</sequence>
<comment type="caution">
    <text evidence="2">The sequence shown here is derived from an EMBL/GenBank/DDBJ whole genome shotgun (WGS) entry which is preliminary data.</text>
</comment>
<name>A0A2G2VDB2_CAPBA</name>
<dbReference type="EMBL" id="MLFT02000012">
    <property type="protein sequence ID" value="PHT30984.1"/>
    <property type="molecule type" value="Genomic_DNA"/>
</dbReference>
<keyword evidence="1" id="KW-1133">Transmembrane helix</keyword>
<evidence type="ECO:0000256" key="1">
    <source>
        <dbReference type="SAM" id="Phobius"/>
    </source>
</evidence>
<protein>
    <submittedName>
        <fullName evidence="2">Uncharacterized protein</fullName>
    </submittedName>
</protein>